<name>A0A2T1GGP7_9CYAN</name>
<protein>
    <recommendedName>
        <fullName evidence="5">Gas vesicle protein</fullName>
    </recommendedName>
</protein>
<organism evidence="3 4">
    <name type="scientific">Chamaesiphon polymorphus CCALA 037</name>
    <dbReference type="NCBI Taxonomy" id="2107692"/>
    <lineage>
        <taxon>Bacteria</taxon>
        <taxon>Bacillati</taxon>
        <taxon>Cyanobacteriota</taxon>
        <taxon>Cyanophyceae</taxon>
        <taxon>Gomontiellales</taxon>
        <taxon>Chamaesiphonaceae</taxon>
        <taxon>Chamaesiphon</taxon>
    </lineage>
</organism>
<feature type="compositionally biased region" description="Basic and acidic residues" evidence="1">
    <location>
        <begin position="103"/>
        <end position="119"/>
    </location>
</feature>
<dbReference type="AlphaFoldDB" id="A0A2T1GGP7"/>
<dbReference type="RefSeq" id="WP_106303962.1">
    <property type="nucleotide sequence ID" value="NZ_PVWO01000108.1"/>
</dbReference>
<evidence type="ECO:0000313" key="3">
    <source>
        <dbReference type="EMBL" id="PSB56779.1"/>
    </source>
</evidence>
<evidence type="ECO:0000256" key="1">
    <source>
        <dbReference type="SAM" id="MobiDB-lite"/>
    </source>
</evidence>
<dbReference type="EMBL" id="PVWO01000108">
    <property type="protein sequence ID" value="PSB56779.1"/>
    <property type="molecule type" value="Genomic_DNA"/>
</dbReference>
<evidence type="ECO:0000256" key="2">
    <source>
        <dbReference type="SAM" id="Phobius"/>
    </source>
</evidence>
<sequence length="119" mass="12802">MSNRDGFTGGFWLGTLVGGVVGGIVGATIASQRANRIDAETENGRLSGGGNDRRPLKSSRRRSYDRMELARQSLDAKINDLNNAIDSVRSSIGHPPGDSFDPSLERLNEDVKSQKSIDA</sequence>
<feature type="transmembrane region" description="Helical" evidence="2">
    <location>
        <begin position="12"/>
        <end position="30"/>
    </location>
</feature>
<gene>
    <name evidence="3" type="ORF">C7B77_10705</name>
</gene>
<proteinExistence type="predicted"/>
<feature type="region of interest" description="Disordered" evidence="1">
    <location>
        <begin position="87"/>
        <end position="119"/>
    </location>
</feature>
<accession>A0A2T1GGP7</accession>
<feature type="region of interest" description="Disordered" evidence="1">
    <location>
        <begin position="32"/>
        <end position="66"/>
    </location>
</feature>
<evidence type="ECO:0000313" key="4">
    <source>
        <dbReference type="Proteomes" id="UP000238937"/>
    </source>
</evidence>
<keyword evidence="2" id="KW-0472">Membrane</keyword>
<comment type="caution">
    <text evidence="3">The sequence shown here is derived from an EMBL/GenBank/DDBJ whole genome shotgun (WGS) entry which is preliminary data.</text>
</comment>
<keyword evidence="2" id="KW-1133">Transmembrane helix</keyword>
<evidence type="ECO:0008006" key="5">
    <source>
        <dbReference type="Google" id="ProtNLM"/>
    </source>
</evidence>
<keyword evidence="4" id="KW-1185">Reference proteome</keyword>
<reference evidence="3 4" key="1">
    <citation type="submission" date="2018-03" db="EMBL/GenBank/DDBJ databases">
        <title>The ancient ancestry and fast evolution of plastids.</title>
        <authorList>
            <person name="Moore K.R."/>
            <person name="Magnabosco C."/>
            <person name="Momper L."/>
            <person name="Gold D.A."/>
            <person name="Bosak T."/>
            <person name="Fournier G.P."/>
        </authorList>
    </citation>
    <scope>NUCLEOTIDE SEQUENCE [LARGE SCALE GENOMIC DNA]</scope>
    <source>
        <strain evidence="3 4">CCALA 037</strain>
    </source>
</reference>
<dbReference type="Proteomes" id="UP000238937">
    <property type="component" value="Unassembled WGS sequence"/>
</dbReference>
<keyword evidence="2" id="KW-0812">Transmembrane</keyword>